<sequence>MKKLLTHIFASTGISLIVLAVAALLLQAHWLLLVTIFQVLAVNILIHLSLLAKKRLDLKSALVSSLLDLIIIEGLLFVSSKPFDWNADGWVLLLIGFLVYMASQALDLFELNQEAQEINQLIKKRRQ</sequence>
<name>A0A7X9LFN0_STRRT</name>
<proteinExistence type="predicted"/>
<reference evidence="2 3" key="1">
    <citation type="submission" date="2020-04" db="EMBL/GenBank/DDBJ databases">
        <title>MicrobeNet Type strains.</title>
        <authorList>
            <person name="Nicholson A.C."/>
        </authorList>
    </citation>
    <scope>NUCLEOTIDE SEQUENCE [LARGE SCALE GENOMIC DNA]</scope>
    <source>
        <strain evidence="2 3">DSM 22768</strain>
    </source>
</reference>
<dbReference type="AlphaFoldDB" id="A0A7X9LFN0"/>
<keyword evidence="1" id="KW-1133">Transmembrane helix</keyword>
<protein>
    <recommendedName>
        <fullName evidence="4">DUF3021 family protein</fullName>
    </recommendedName>
</protein>
<accession>A0A7X9LFN0</accession>
<feature type="transmembrane region" description="Helical" evidence="1">
    <location>
        <begin position="90"/>
        <end position="109"/>
    </location>
</feature>
<evidence type="ECO:0000313" key="2">
    <source>
        <dbReference type="EMBL" id="NMD48995.1"/>
    </source>
</evidence>
<feature type="transmembrane region" description="Helical" evidence="1">
    <location>
        <begin position="60"/>
        <end position="78"/>
    </location>
</feature>
<evidence type="ECO:0000313" key="3">
    <source>
        <dbReference type="Proteomes" id="UP000532121"/>
    </source>
</evidence>
<dbReference type="Proteomes" id="UP000532121">
    <property type="component" value="Unassembled WGS sequence"/>
</dbReference>
<keyword evidence="1" id="KW-0812">Transmembrane</keyword>
<comment type="caution">
    <text evidence="2">The sequence shown here is derived from an EMBL/GenBank/DDBJ whole genome shotgun (WGS) entry which is preliminary data.</text>
</comment>
<evidence type="ECO:0000256" key="1">
    <source>
        <dbReference type="SAM" id="Phobius"/>
    </source>
</evidence>
<dbReference type="RefSeq" id="WP_003089656.1">
    <property type="nucleotide sequence ID" value="NZ_CP043405.1"/>
</dbReference>
<keyword evidence="1" id="KW-0472">Membrane</keyword>
<organism evidence="2 3">
    <name type="scientific">Streptococcus ratti</name>
    <dbReference type="NCBI Taxonomy" id="1341"/>
    <lineage>
        <taxon>Bacteria</taxon>
        <taxon>Bacillati</taxon>
        <taxon>Bacillota</taxon>
        <taxon>Bacilli</taxon>
        <taxon>Lactobacillales</taxon>
        <taxon>Streptococcaceae</taxon>
        <taxon>Streptococcus</taxon>
    </lineage>
</organism>
<feature type="transmembrane region" description="Helical" evidence="1">
    <location>
        <begin position="30"/>
        <end position="48"/>
    </location>
</feature>
<gene>
    <name evidence="2" type="ORF">HHO37_04735</name>
</gene>
<dbReference type="EMBL" id="JABASA010000007">
    <property type="protein sequence ID" value="NMD48995.1"/>
    <property type="molecule type" value="Genomic_DNA"/>
</dbReference>
<evidence type="ECO:0008006" key="4">
    <source>
        <dbReference type="Google" id="ProtNLM"/>
    </source>
</evidence>